<sequence>KLYLCYAPGKTPYADTPMISKFWKNINNQEPQFWEAPNRLFWICSDKAYSVLPPRWKGSCTLSVIQPGFFLLPKQEGSELGVPL</sequence>
<reference evidence="1 2" key="1">
    <citation type="submission" date="2019-09" db="EMBL/GenBank/DDBJ databases">
        <title>Bird 10,000 Genomes (B10K) Project - Family phase.</title>
        <authorList>
            <person name="Zhang G."/>
        </authorList>
    </citation>
    <scope>NUCLEOTIDE SEQUENCE [LARGE SCALE GENOMIC DNA]</scope>
    <source>
        <strain evidence="1">B10K-DU-002-82</strain>
    </source>
</reference>
<evidence type="ECO:0000313" key="1">
    <source>
        <dbReference type="EMBL" id="NXS16185.1"/>
    </source>
</evidence>
<dbReference type="Proteomes" id="UP000537747">
    <property type="component" value="Unassembled WGS sequence"/>
</dbReference>
<organism evidence="1 2">
    <name type="scientific">Mystacornis crossleyi</name>
    <dbReference type="NCBI Taxonomy" id="98133"/>
    <lineage>
        <taxon>Eukaryota</taxon>
        <taxon>Metazoa</taxon>
        <taxon>Chordata</taxon>
        <taxon>Craniata</taxon>
        <taxon>Vertebrata</taxon>
        <taxon>Euteleostomi</taxon>
        <taxon>Archelosauria</taxon>
        <taxon>Archosauria</taxon>
        <taxon>Dinosauria</taxon>
        <taxon>Saurischia</taxon>
        <taxon>Theropoda</taxon>
        <taxon>Coelurosauria</taxon>
        <taxon>Aves</taxon>
        <taxon>Neognathae</taxon>
        <taxon>Neoaves</taxon>
        <taxon>Telluraves</taxon>
        <taxon>Australaves</taxon>
        <taxon>Passeriformes</taxon>
        <taxon>Sylvioidea</taxon>
        <taxon>Timaliidae</taxon>
        <taxon>Mystacornis</taxon>
    </lineage>
</organism>
<proteinExistence type="predicted"/>
<evidence type="ECO:0000313" key="2">
    <source>
        <dbReference type="Proteomes" id="UP000537747"/>
    </source>
</evidence>
<feature type="non-terminal residue" evidence="1">
    <location>
        <position position="84"/>
    </location>
</feature>
<protein>
    <submittedName>
        <fullName evidence="1">ENR1 protein</fullName>
    </submittedName>
</protein>
<keyword evidence="2" id="KW-1185">Reference proteome</keyword>
<accession>A0A7L2S6I2</accession>
<dbReference type="OrthoDB" id="9950230at2759"/>
<gene>
    <name evidence="1" type="primary">Erv31_2</name>
    <name evidence="1" type="ORF">MYSCRO_R10922</name>
</gene>
<dbReference type="EMBL" id="VYZQ01010253">
    <property type="protein sequence ID" value="NXS16185.1"/>
    <property type="molecule type" value="Genomic_DNA"/>
</dbReference>
<feature type="non-terminal residue" evidence="1">
    <location>
        <position position="1"/>
    </location>
</feature>
<comment type="caution">
    <text evidence="1">The sequence shown here is derived from an EMBL/GenBank/DDBJ whole genome shotgun (WGS) entry which is preliminary data.</text>
</comment>
<dbReference type="AlphaFoldDB" id="A0A7L2S6I2"/>
<name>A0A7L2S6I2_9PASS</name>